<dbReference type="AlphaFoldDB" id="A0AAD5XCL9"/>
<accession>A0AAD5XCL9</accession>
<protein>
    <submittedName>
        <fullName evidence="1">Uncharacterized protein</fullName>
    </submittedName>
</protein>
<dbReference type="EMBL" id="JADGJH010003000">
    <property type="protein sequence ID" value="KAJ3093693.1"/>
    <property type="molecule type" value="Genomic_DNA"/>
</dbReference>
<name>A0AAD5XCL9_9FUNG</name>
<gene>
    <name evidence="1" type="ORF">HK100_006485</name>
</gene>
<organism evidence="1 2">
    <name type="scientific">Physocladia obscura</name>
    <dbReference type="NCBI Taxonomy" id="109957"/>
    <lineage>
        <taxon>Eukaryota</taxon>
        <taxon>Fungi</taxon>
        <taxon>Fungi incertae sedis</taxon>
        <taxon>Chytridiomycota</taxon>
        <taxon>Chytridiomycota incertae sedis</taxon>
        <taxon>Chytridiomycetes</taxon>
        <taxon>Chytridiales</taxon>
        <taxon>Chytriomycetaceae</taxon>
        <taxon>Physocladia</taxon>
    </lineage>
</organism>
<sequence length="82" mass="9264">MPHVPLNFTGLTDPQYANITPVPVIRKVKQTVPSLAPLLPQYPAPPHVNLPSLSALFPHMQNYPLRCIQHIHMQQQQQQLSP</sequence>
<evidence type="ECO:0000313" key="1">
    <source>
        <dbReference type="EMBL" id="KAJ3093693.1"/>
    </source>
</evidence>
<proteinExistence type="predicted"/>
<keyword evidence="2" id="KW-1185">Reference proteome</keyword>
<feature type="non-terminal residue" evidence="1">
    <location>
        <position position="82"/>
    </location>
</feature>
<dbReference type="Proteomes" id="UP001211907">
    <property type="component" value="Unassembled WGS sequence"/>
</dbReference>
<comment type="caution">
    <text evidence="1">The sequence shown here is derived from an EMBL/GenBank/DDBJ whole genome shotgun (WGS) entry which is preliminary data.</text>
</comment>
<reference evidence="1" key="1">
    <citation type="submission" date="2020-05" db="EMBL/GenBank/DDBJ databases">
        <title>Phylogenomic resolution of chytrid fungi.</title>
        <authorList>
            <person name="Stajich J.E."/>
            <person name="Amses K."/>
            <person name="Simmons R."/>
            <person name="Seto K."/>
            <person name="Myers J."/>
            <person name="Bonds A."/>
            <person name="Quandt C.A."/>
            <person name="Barry K."/>
            <person name="Liu P."/>
            <person name="Grigoriev I."/>
            <person name="Longcore J.E."/>
            <person name="James T.Y."/>
        </authorList>
    </citation>
    <scope>NUCLEOTIDE SEQUENCE</scope>
    <source>
        <strain evidence="1">JEL0513</strain>
    </source>
</reference>
<evidence type="ECO:0000313" key="2">
    <source>
        <dbReference type="Proteomes" id="UP001211907"/>
    </source>
</evidence>